<protein>
    <submittedName>
        <fullName evidence="3">Uncharacterized protein</fullName>
    </submittedName>
</protein>
<dbReference type="Pfam" id="PF25583">
    <property type="entry name" value="WCX"/>
    <property type="match status" value="1"/>
</dbReference>
<dbReference type="RefSeq" id="WP_125118505.1">
    <property type="nucleotide sequence ID" value="NZ_AP019309.1"/>
</dbReference>
<dbReference type="EMBL" id="AP019309">
    <property type="protein sequence ID" value="BBH25568.1"/>
    <property type="molecule type" value="Genomic_DNA"/>
</dbReference>
<accession>A0A3G9JMX6</accession>
<dbReference type="Proteomes" id="UP000268059">
    <property type="component" value="Chromosome"/>
</dbReference>
<proteinExistence type="predicted"/>
<keyword evidence="4" id="KW-1185">Reference proteome</keyword>
<organism evidence="3 4">
    <name type="scientific">Intestinibaculum porci</name>
    <dbReference type="NCBI Taxonomy" id="2487118"/>
    <lineage>
        <taxon>Bacteria</taxon>
        <taxon>Bacillati</taxon>
        <taxon>Bacillota</taxon>
        <taxon>Erysipelotrichia</taxon>
        <taxon>Erysipelotrichales</taxon>
        <taxon>Erysipelotrichaceae</taxon>
        <taxon>Intestinibaculum</taxon>
    </lineage>
</organism>
<feature type="domain" description="WCX" evidence="2">
    <location>
        <begin position="249"/>
        <end position="323"/>
    </location>
</feature>
<dbReference type="AlphaFoldDB" id="A0A3G9JMX6"/>
<feature type="domain" description="WYL" evidence="1">
    <location>
        <begin position="135"/>
        <end position="215"/>
    </location>
</feature>
<dbReference type="PANTHER" id="PTHR34580">
    <property type="match status" value="1"/>
</dbReference>
<dbReference type="Pfam" id="PF13280">
    <property type="entry name" value="WYL"/>
    <property type="match status" value="1"/>
</dbReference>
<dbReference type="InParanoid" id="A0A3G9JMX6"/>
<evidence type="ECO:0000313" key="3">
    <source>
        <dbReference type="EMBL" id="BBH25568.1"/>
    </source>
</evidence>
<reference evidence="3 4" key="1">
    <citation type="submission" date="2018-11" db="EMBL/GenBank/DDBJ databases">
        <title>Novel Erysipelotrichaceae bacterium isolated from small intestine of a swine.</title>
        <authorList>
            <person name="Kim J.S."/>
            <person name="Choe H."/>
            <person name="Lee Y.R."/>
            <person name="Kim K.M."/>
            <person name="Park D.S."/>
        </authorList>
    </citation>
    <scope>NUCLEOTIDE SEQUENCE [LARGE SCALE GENOMIC DNA]</scope>
    <source>
        <strain evidence="3 4">SG0102</strain>
    </source>
</reference>
<dbReference type="OrthoDB" id="9772503at2"/>
<sequence>MGEKMAVIFAIIASSPGKAMAGKDIAKALDAQGKHMDMKTIYKTIREINAFFYPVLQEDMFVPIRKVGWQLRKEYFEDGQLQLLIDAITYNKDLSYNEKQELIDKLTYFSSASQESRLITHVEKDEKPFSLMLNLSVIMKAIATQTNIAFEYVSYEIDENRHPYEVASTHGNHGTTYVVSPYTIVLSNNHYYMIGYFSLRKNSLSMYRIDRMRKVLTRKGAFYDIRDSYDIDDYISRSFNMFVNGVETDLVLHFHKGILREVVSRFGENITIESLSGEWYEAVVTAQSYSRGLLSWLLMLGSQVEVVSPKSIREDIRKEVEKTLKHYK</sequence>
<dbReference type="PANTHER" id="PTHR34580:SF1">
    <property type="entry name" value="PROTEIN PAFC"/>
    <property type="match status" value="1"/>
</dbReference>
<evidence type="ECO:0000259" key="2">
    <source>
        <dbReference type="Pfam" id="PF25583"/>
    </source>
</evidence>
<dbReference type="InterPro" id="IPR026881">
    <property type="entry name" value="WYL_dom"/>
</dbReference>
<evidence type="ECO:0000259" key="1">
    <source>
        <dbReference type="Pfam" id="PF13280"/>
    </source>
</evidence>
<gene>
    <name evidence="3" type="ORF">SG0102_05020</name>
</gene>
<dbReference type="PROSITE" id="PS52050">
    <property type="entry name" value="WYL"/>
    <property type="match status" value="1"/>
</dbReference>
<dbReference type="KEGG" id="ebm:SG0102_05020"/>
<evidence type="ECO:0000313" key="4">
    <source>
        <dbReference type="Proteomes" id="UP000268059"/>
    </source>
</evidence>
<name>A0A3G9JMX6_9FIRM</name>
<dbReference type="InterPro" id="IPR051534">
    <property type="entry name" value="CBASS_pafABC_assoc_protein"/>
</dbReference>
<dbReference type="InterPro" id="IPR057727">
    <property type="entry name" value="WCX_dom"/>
</dbReference>